<dbReference type="PANTHER" id="PTHR12243">
    <property type="entry name" value="MADF DOMAIN TRANSCRIPTION FACTOR"/>
    <property type="match status" value="1"/>
</dbReference>
<feature type="domain" description="MADF" evidence="2">
    <location>
        <begin position="1"/>
        <end position="66"/>
    </location>
</feature>
<feature type="compositionally biased region" description="Low complexity" evidence="1">
    <location>
        <begin position="90"/>
        <end position="109"/>
    </location>
</feature>
<proteinExistence type="predicted"/>
<name>A0A9N9QN34_9CUCU</name>
<feature type="compositionally biased region" description="Acidic residues" evidence="1">
    <location>
        <begin position="79"/>
        <end position="89"/>
    </location>
</feature>
<dbReference type="GO" id="GO:0005634">
    <property type="term" value="C:nucleus"/>
    <property type="evidence" value="ECO:0007669"/>
    <property type="project" value="TreeGrafter"/>
</dbReference>
<evidence type="ECO:0000313" key="4">
    <source>
        <dbReference type="Proteomes" id="UP001152799"/>
    </source>
</evidence>
<protein>
    <recommendedName>
        <fullName evidence="2">MADF domain-containing protein</fullName>
    </recommendedName>
</protein>
<gene>
    <name evidence="3" type="ORF">CEUTPL_LOCUS6531</name>
</gene>
<dbReference type="GO" id="GO:0006357">
    <property type="term" value="P:regulation of transcription by RNA polymerase II"/>
    <property type="evidence" value="ECO:0007669"/>
    <property type="project" value="TreeGrafter"/>
</dbReference>
<dbReference type="InterPro" id="IPR006578">
    <property type="entry name" value="MADF-dom"/>
</dbReference>
<dbReference type="InterPro" id="IPR039353">
    <property type="entry name" value="TF_Adf1"/>
</dbReference>
<organism evidence="3 4">
    <name type="scientific">Ceutorhynchus assimilis</name>
    <name type="common">cabbage seed weevil</name>
    <dbReference type="NCBI Taxonomy" id="467358"/>
    <lineage>
        <taxon>Eukaryota</taxon>
        <taxon>Metazoa</taxon>
        <taxon>Ecdysozoa</taxon>
        <taxon>Arthropoda</taxon>
        <taxon>Hexapoda</taxon>
        <taxon>Insecta</taxon>
        <taxon>Pterygota</taxon>
        <taxon>Neoptera</taxon>
        <taxon>Endopterygota</taxon>
        <taxon>Coleoptera</taxon>
        <taxon>Polyphaga</taxon>
        <taxon>Cucujiformia</taxon>
        <taxon>Curculionidae</taxon>
        <taxon>Ceutorhynchinae</taxon>
        <taxon>Ceutorhynchus</taxon>
    </lineage>
</organism>
<dbReference type="PANTHER" id="PTHR12243:SF60">
    <property type="entry name" value="SI:CH211-15D5.12-RELATED"/>
    <property type="match status" value="1"/>
</dbReference>
<sequence length="246" mass="27964">MQSPVAKNLKKNIYISVPQCKHRWKKLRDNFRKAVKARKTKSRDAARKIRPWKLEQQMAFLLPHMTERPKTSNIQVIEEETDNSTEEESFNTSSAPPTPSTSSTTTATSRTKIQKSRQVPQANVADVLQNYLISKDTSQKKEENNSIRSFFISMSEATENLPAHLQLEVKSKLFTAVHEAEKAALFERQHGQSTIVQYPPYPSQTSPVITQPLYPYTQSSSSSPGNQPQFAHFSHDSILHNLDNPQ</sequence>
<dbReference type="Proteomes" id="UP001152799">
    <property type="component" value="Chromosome 3"/>
</dbReference>
<dbReference type="AlphaFoldDB" id="A0A9N9QN34"/>
<evidence type="ECO:0000256" key="1">
    <source>
        <dbReference type="SAM" id="MobiDB-lite"/>
    </source>
</evidence>
<dbReference type="OrthoDB" id="6603924at2759"/>
<evidence type="ECO:0000313" key="3">
    <source>
        <dbReference type="EMBL" id="CAG9765936.1"/>
    </source>
</evidence>
<dbReference type="Pfam" id="PF10545">
    <property type="entry name" value="MADF_DNA_bdg"/>
    <property type="match status" value="1"/>
</dbReference>
<evidence type="ECO:0000259" key="2">
    <source>
        <dbReference type="PROSITE" id="PS51029"/>
    </source>
</evidence>
<keyword evidence="4" id="KW-1185">Reference proteome</keyword>
<accession>A0A9N9QN34</accession>
<feature type="region of interest" description="Disordered" evidence="1">
    <location>
        <begin position="207"/>
        <end position="231"/>
    </location>
</feature>
<dbReference type="EMBL" id="OU892279">
    <property type="protein sequence ID" value="CAG9765936.1"/>
    <property type="molecule type" value="Genomic_DNA"/>
</dbReference>
<dbReference type="GO" id="GO:0005667">
    <property type="term" value="C:transcription regulator complex"/>
    <property type="evidence" value="ECO:0007669"/>
    <property type="project" value="TreeGrafter"/>
</dbReference>
<dbReference type="PROSITE" id="PS51029">
    <property type="entry name" value="MADF"/>
    <property type="match status" value="1"/>
</dbReference>
<feature type="region of interest" description="Disordered" evidence="1">
    <location>
        <begin position="79"/>
        <end position="120"/>
    </location>
</feature>
<reference evidence="3" key="1">
    <citation type="submission" date="2022-01" db="EMBL/GenBank/DDBJ databases">
        <authorList>
            <person name="King R."/>
        </authorList>
    </citation>
    <scope>NUCLEOTIDE SEQUENCE</scope>
</reference>